<dbReference type="GO" id="GO:0070936">
    <property type="term" value="P:protein K48-linked ubiquitination"/>
    <property type="evidence" value="ECO:0007669"/>
    <property type="project" value="TreeGrafter"/>
</dbReference>
<feature type="compositionally biased region" description="Polar residues" evidence="2">
    <location>
        <begin position="347"/>
        <end position="356"/>
    </location>
</feature>
<dbReference type="CDD" id="cd16500">
    <property type="entry name" value="RING-HC_CARP"/>
    <property type="match status" value="1"/>
</dbReference>
<feature type="compositionally biased region" description="Low complexity" evidence="2">
    <location>
        <begin position="694"/>
        <end position="712"/>
    </location>
</feature>
<evidence type="ECO:0000313" key="5">
    <source>
        <dbReference type="Proteomes" id="UP000707451"/>
    </source>
</evidence>
<dbReference type="Proteomes" id="UP000707451">
    <property type="component" value="Unassembled WGS sequence"/>
</dbReference>
<dbReference type="OrthoDB" id="3045089at2759"/>
<dbReference type="GO" id="GO:1902042">
    <property type="term" value="P:negative regulation of extrinsic apoptotic signaling pathway via death domain receptors"/>
    <property type="evidence" value="ECO:0007669"/>
    <property type="project" value="TreeGrafter"/>
</dbReference>
<dbReference type="GO" id="GO:0005886">
    <property type="term" value="C:plasma membrane"/>
    <property type="evidence" value="ECO:0007669"/>
    <property type="project" value="TreeGrafter"/>
</dbReference>
<dbReference type="CDD" id="cd00065">
    <property type="entry name" value="FYVE_like_SF"/>
    <property type="match status" value="1"/>
</dbReference>
<feature type="region of interest" description="Disordered" evidence="2">
    <location>
        <begin position="341"/>
        <end position="619"/>
    </location>
</feature>
<reference evidence="4" key="1">
    <citation type="submission" date="2021-06" db="EMBL/GenBank/DDBJ databases">
        <title>Genome Sequence of Mortierella hyaline Strain SCG-10, a Cold-Adapted, Nitrate-Reducing Fungus Isolated from Soil in Minnesota, USA.</title>
        <authorList>
            <person name="Aldossari N."/>
        </authorList>
    </citation>
    <scope>NUCLEOTIDE SEQUENCE</scope>
    <source>
        <strain evidence="4">SCG-10</strain>
    </source>
</reference>
<feature type="compositionally biased region" description="Low complexity" evidence="2">
    <location>
        <begin position="443"/>
        <end position="469"/>
    </location>
</feature>
<sequence>MASQHTVPVLKVDMLAPSCDRCGKDFKAKRKSCHNCGMHPSSIGFAMCVQVCKDCSSFKTRLPQFGYAKWVSLMYKMDDAALAKLNIKTLKRYLASYNISTHGMLEKQELIKAIQENRPLPEASEVYFRKNTPDTAEKSTRIEEEIYSTSSHLPQGSGEERFWDLDKFFAKLFGNDDAPPRPPQRPEPTSTYAQKPQTAPRPQSYQQQLQSQPQPQSQPTKQGPFNFTQQPQPQPYQQQQYGYPPIPTPQPGATPHQAMPTRGTHPYASPTGAAPTFFPAGSPPPNQGYFTTYPPGAASEQGGCSPLNGHTQYQQHPFAQGAQANYQSTNVQYQENQTYNQQTYQQCPSQKGQQQRPFAYFQEGASYNETQSRPQPQAQPQAQQHPYQQHPYQQHPYQQQYNQNQHFHNQQQQQQQHSHYTQQPQPAPYPASSTFSGSTRHTPNSSYGSNNSPSSQPKPQTTPSQKPTPQASPRPTPTPQAAPRPTPTPQAVPRPTSTPQSTPQPTQPTSTSRPASSFTAPETPRPQATSRPSPSTSSQSRPAPPTPEPPHRGPRAPQDRNDYSAFGSESGSTPYSSTHSRQGSTAPESSEIPPTPTPSSTASSRPPRQSNRGPQTEHSASLLTIEEIVSENVEPSTLSIKVIKSLLDTNFVSYVGVVEKSDLVGQLQKLMISTKAEQVRVFNEQEAVRKQSEQQEQQKQQQEQQKQQQQQKASSTGSATNGGKQFPTTDDEHRCKVCFEASLNCVMLNCGHMSTCMDCGKKIMEGPRVCPICREYVVKLLHIFRA</sequence>
<keyword evidence="5" id="KW-1185">Reference proteome</keyword>
<feature type="compositionally biased region" description="Pro residues" evidence="2">
    <location>
        <begin position="470"/>
        <end position="492"/>
    </location>
</feature>
<evidence type="ECO:0000256" key="1">
    <source>
        <dbReference type="PROSITE-ProRule" id="PRU00175"/>
    </source>
</evidence>
<gene>
    <name evidence="4" type="ORF">KI688_009515</name>
</gene>
<dbReference type="Pfam" id="PF13920">
    <property type="entry name" value="zf-C3HC4_3"/>
    <property type="match status" value="1"/>
</dbReference>
<dbReference type="GO" id="GO:0043161">
    <property type="term" value="P:proteasome-mediated ubiquitin-dependent protein catabolic process"/>
    <property type="evidence" value="ECO:0007669"/>
    <property type="project" value="TreeGrafter"/>
</dbReference>
<dbReference type="InterPro" id="IPR013083">
    <property type="entry name" value="Znf_RING/FYVE/PHD"/>
</dbReference>
<evidence type="ECO:0000256" key="2">
    <source>
        <dbReference type="SAM" id="MobiDB-lite"/>
    </source>
</evidence>
<feature type="domain" description="RING-type" evidence="3">
    <location>
        <begin position="735"/>
        <end position="774"/>
    </location>
</feature>
<accession>A0A9P7Y1N4</accession>
<feature type="compositionally biased region" description="Polar residues" evidence="2">
    <location>
        <begin position="308"/>
        <end position="328"/>
    </location>
</feature>
<dbReference type="Gene3D" id="3.30.40.10">
    <property type="entry name" value="Zinc/RING finger domain, C3HC4 (zinc finger)"/>
    <property type="match status" value="1"/>
</dbReference>
<feature type="compositionally biased region" description="Polar residues" evidence="2">
    <location>
        <begin position="609"/>
        <end position="619"/>
    </location>
</feature>
<feature type="region of interest" description="Disordered" evidence="2">
    <location>
        <begin position="690"/>
        <end position="728"/>
    </location>
</feature>
<organism evidence="4 5">
    <name type="scientific">Linnemannia hyalina</name>
    <dbReference type="NCBI Taxonomy" id="64524"/>
    <lineage>
        <taxon>Eukaryota</taxon>
        <taxon>Fungi</taxon>
        <taxon>Fungi incertae sedis</taxon>
        <taxon>Mucoromycota</taxon>
        <taxon>Mortierellomycotina</taxon>
        <taxon>Mortierellomycetes</taxon>
        <taxon>Mortierellales</taxon>
        <taxon>Mortierellaceae</taxon>
        <taxon>Linnemannia</taxon>
    </lineage>
</organism>
<keyword evidence="1" id="KW-0862">Zinc</keyword>
<dbReference type="AlphaFoldDB" id="A0A9P7Y1N4"/>
<feature type="compositionally biased region" description="Polar residues" evidence="2">
    <location>
        <begin position="713"/>
        <end position="728"/>
    </location>
</feature>
<dbReference type="PANTHER" id="PTHR14879">
    <property type="entry name" value="CASPASE REGULATOR, RING FINGER DOMAIN-CONTAINING"/>
    <property type="match status" value="1"/>
</dbReference>
<comment type="caution">
    <text evidence="4">The sequence shown here is derived from an EMBL/GenBank/DDBJ whole genome shotgun (WGS) entry which is preliminary data.</text>
</comment>
<dbReference type="PROSITE" id="PS50089">
    <property type="entry name" value="ZF_RING_2"/>
    <property type="match status" value="1"/>
</dbReference>
<dbReference type="InterPro" id="IPR001841">
    <property type="entry name" value="Znf_RING"/>
</dbReference>
<dbReference type="GO" id="GO:0061630">
    <property type="term" value="F:ubiquitin protein ligase activity"/>
    <property type="evidence" value="ECO:0007669"/>
    <property type="project" value="TreeGrafter"/>
</dbReference>
<feature type="region of interest" description="Disordered" evidence="2">
    <location>
        <begin position="173"/>
        <end position="329"/>
    </location>
</feature>
<feature type="compositionally biased region" description="Low complexity" evidence="2">
    <location>
        <begin position="374"/>
        <end position="434"/>
    </location>
</feature>
<feature type="compositionally biased region" description="Low complexity" evidence="2">
    <location>
        <begin position="584"/>
        <end position="608"/>
    </location>
</feature>
<feature type="compositionally biased region" description="Low complexity" evidence="2">
    <location>
        <begin position="525"/>
        <end position="541"/>
    </location>
</feature>
<dbReference type="EMBL" id="JAHRHY010000004">
    <property type="protein sequence ID" value="KAG9070183.1"/>
    <property type="molecule type" value="Genomic_DNA"/>
</dbReference>
<dbReference type="GO" id="GO:0008270">
    <property type="term" value="F:zinc ion binding"/>
    <property type="evidence" value="ECO:0007669"/>
    <property type="project" value="UniProtKB-KW"/>
</dbReference>
<dbReference type="InterPro" id="IPR051728">
    <property type="entry name" value="RING-FYVE_E3_ubiquitin-ligase"/>
</dbReference>
<feature type="compositionally biased region" description="Low complexity" evidence="2">
    <location>
        <begin position="200"/>
        <end position="243"/>
    </location>
</feature>
<protein>
    <recommendedName>
        <fullName evidence="3">RING-type domain-containing protein</fullName>
    </recommendedName>
</protein>
<dbReference type="GO" id="GO:0005737">
    <property type="term" value="C:cytoplasm"/>
    <property type="evidence" value="ECO:0007669"/>
    <property type="project" value="TreeGrafter"/>
</dbReference>
<feature type="compositionally biased region" description="Polar residues" evidence="2">
    <location>
        <begin position="567"/>
        <end position="583"/>
    </location>
</feature>
<keyword evidence="1" id="KW-0479">Metal-binding</keyword>
<dbReference type="SUPFAM" id="SSF57850">
    <property type="entry name" value="RING/U-box"/>
    <property type="match status" value="1"/>
</dbReference>
<feature type="compositionally biased region" description="Low complexity" evidence="2">
    <location>
        <begin position="493"/>
        <end position="517"/>
    </location>
</feature>
<evidence type="ECO:0000313" key="4">
    <source>
        <dbReference type="EMBL" id="KAG9070183.1"/>
    </source>
</evidence>
<evidence type="ECO:0000259" key="3">
    <source>
        <dbReference type="PROSITE" id="PS50089"/>
    </source>
</evidence>
<dbReference type="SMART" id="SM00184">
    <property type="entry name" value="RING"/>
    <property type="match status" value="1"/>
</dbReference>
<keyword evidence="1" id="KW-0863">Zinc-finger</keyword>
<name>A0A9P7Y1N4_9FUNG</name>
<proteinExistence type="predicted"/>
<dbReference type="PANTHER" id="PTHR14879:SF15">
    <property type="entry name" value="E3 UBIQUITIN-PROTEIN LIGASE RIFIFYLIN-LIKE PROTEIN"/>
    <property type="match status" value="1"/>
</dbReference>